<dbReference type="FunFam" id="2.60.120.40:FF:000029">
    <property type="entry name" value="Complement C1q tumor necrosis factor-related protein 1"/>
    <property type="match status" value="1"/>
</dbReference>
<dbReference type="PRINTS" id="PR00007">
    <property type="entry name" value="COMPLEMNTC1Q"/>
</dbReference>
<keyword evidence="2" id="KW-0964">Secreted</keyword>
<evidence type="ECO:0000256" key="3">
    <source>
        <dbReference type="ARBA" id="ARBA00022729"/>
    </source>
</evidence>
<reference evidence="8" key="1">
    <citation type="submission" date="2025-08" db="UniProtKB">
        <authorList>
            <consortium name="RefSeq"/>
        </authorList>
    </citation>
    <scope>IDENTIFICATION</scope>
    <source>
        <tissue evidence="8">Kidney</tissue>
    </source>
</reference>
<evidence type="ECO:0000256" key="5">
    <source>
        <dbReference type="SAM" id="SignalP"/>
    </source>
</evidence>
<sequence>MGMAVPHLLWAVLLLPLWVFGVPTEEPTSGEAVASSSPGHCQRCCDSEELPAPADAADVSSASPSILPYVMPEVRPYVNITILKGDKGDRGLLGTPGKLGREGPRGERGPQGTKGAKGQAGSPGGPCQMRFSAFSVGRKTALHSSEGFQPLLFDTVFVNPDGHFDLAAGHFVAPLRGLYFFSLNVHSWNFKETYVHVVHNEEAAVILYAQPSDRSIMQSQSVMLALEPGDRVWARLFKRERENAVYSDDVDTYITFSGHLIKPEDD</sequence>
<dbReference type="InterPro" id="IPR001073">
    <property type="entry name" value="C1q_dom"/>
</dbReference>
<evidence type="ECO:0000313" key="7">
    <source>
        <dbReference type="Proteomes" id="UP000515202"/>
    </source>
</evidence>
<dbReference type="KEGG" id="pvp:105311509"/>
<dbReference type="GO" id="GO:0005615">
    <property type="term" value="C:extracellular space"/>
    <property type="evidence" value="ECO:0007669"/>
    <property type="project" value="TreeGrafter"/>
</dbReference>
<evidence type="ECO:0000256" key="2">
    <source>
        <dbReference type="ARBA" id="ARBA00022525"/>
    </source>
</evidence>
<dbReference type="CTD" id="114904"/>
<dbReference type="Pfam" id="PF01391">
    <property type="entry name" value="Collagen"/>
    <property type="match status" value="1"/>
</dbReference>
<dbReference type="GeneID" id="105311509"/>
<comment type="subcellular location">
    <subcellularLocation>
        <location evidence="1">Secreted</location>
    </subcellularLocation>
</comment>
<dbReference type="PANTHER" id="PTHR22923">
    <property type="entry name" value="CEREBELLIN-RELATED"/>
    <property type="match status" value="1"/>
</dbReference>
<evidence type="ECO:0000256" key="4">
    <source>
        <dbReference type="SAM" id="MobiDB-lite"/>
    </source>
</evidence>
<dbReference type="SMART" id="SM00110">
    <property type="entry name" value="C1Q"/>
    <property type="match status" value="1"/>
</dbReference>
<feature type="chain" id="PRO_5028139878" evidence="5">
    <location>
        <begin position="22"/>
        <end position="266"/>
    </location>
</feature>
<dbReference type="Gene3D" id="2.60.120.40">
    <property type="match status" value="1"/>
</dbReference>
<dbReference type="SUPFAM" id="SSF49842">
    <property type="entry name" value="TNF-like"/>
    <property type="match status" value="1"/>
</dbReference>
<dbReference type="InterPro" id="IPR008160">
    <property type="entry name" value="Collagen"/>
</dbReference>
<dbReference type="GeneID" id="120614849"/>
<protein>
    <submittedName>
        <fullName evidence="8">Complement C1q tumor necrosis factor-related protein 6</fullName>
    </submittedName>
</protein>
<evidence type="ECO:0000259" key="6">
    <source>
        <dbReference type="PROSITE" id="PS50871"/>
    </source>
</evidence>
<dbReference type="AlphaFoldDB" id="A0A6P3S0M9"/>
<dbReference type="OrthoDB" id="6138508at2759"/>
<keyword evidence="3 5" id="KW-0732">Signal</keyword>
<feature type="signal peptide" evidence="5">
    <location>
        <begin position="1"/>
        <end position="21"/>
    </location>
</feature>
<proteinExistence type="predicted"/>
<gene>
    <name evidence="8" type="primary">C1QTNF6</name>
</gene>
<dbReference type="InterPro" id="IPR008983">
    <property type="entry name" value="Tumour_necrosis_fac-like_dom"/>
</dbReference>
<evidence type="ECO:0000313" key="8">
    <source>
        <dbReference type="RefSeq" id="XP_011385801.1"/>
    </source>
</evidence>
<keyword evidence="7" id="KW-1185">Reference proteome</keyword>
<dbReference type="KEGG" id="pgig:120614849"/>
<feature type="domain" description="C1q" evidence="6">
    <location>
        <begin position="127"/>
        <end position="266"/>
    </location>
</feature>
<dbReference type="PROSITE" id="PS50871">
    <property type="entry name" value="C1Q"/>
    <property type="match status" value="1"/>
</dbReference>
<dbReference type="PANTHER" id="PTHR22923:SF70">
    <property type="entry name" value="COMPLEMENT C1Q TUMOR NECROSIS FACTOR-RELATED PROTEIN 6"/>
    <property type="match status" value="1"/>
</dbReference>
<organism evidence="7 8">
    <name type="scientific">Pteropus vampyrus</name>
    <name type="common">Large flying fox</name>
    <dbReference type="NCBI Taxonomy" id="132908"/>
    <lineage>
        <taxon>Eukaryota</taxon>
        <taxon>Metazoa</taxon>
        <taxon>Chordata</taxon>
        <taxon>Craniata</taxon>
        <taxon>Vertebrata</taxon>
        <taxon>Euteleostomi</taxon>
        <taxon>Mammalia</taxon>
        <taxon>Eutheria</taxon>
        <taxon>Laurasiatheria</taxon>
        <taxon>Chiroptera</taxon>
        <taxon>Yinpterochiroptera</taxon>
        <taxon>Pteropodoidea</taxon>
        <taxon>Pteropodidae</taxon>
        <taxon>Pteropodinae</taxon>
        <taxon>Pteropus</taxon>
    </lineage>
</organism>
<dbReference type="InterPro" id="IPR050822">
    <property type="entry name" value="Cerebellin_Synaptic_Org"/>
</dbReference>
<evidence type="ECO:0000256" key="1">
    <source>
        <dbReference type="ARBA" id="ARBA00004613"/>
    </source>
</evidence>
<name>A0A6P3S0M9_PTEVA</name>
<feature type="region of interest" description="Disordered" evidence="4">
    <location>
        <begin position="89"/>
        <end position="124"/>
    </location>
</feature>
<dbReference type="RefSeq" id="XP_039733694.1">
    <property type="nucleotide sequence ID" value="XM_039877760.1"/>
</dbReference>
<dbReference type="RefSeq" id="XP_011385801.1">
    <property type="nucleotide sequence ID" value="XM_011387499.2"/>
</dbReference>
<feature type="compositionally biased region" description="Basic and acidic residues" evidence="4">
    <location>
        <begin position="99"/>
        <end position="108"/>
    </location>
</feature>
<dbReference type="Pfam" id="PF00386">
    <property type="entry name" value="C1q"/>
    <property type="match status" value="1"/>
</dbReference>
<accession>A0A6P3S0M9</accession>
<dbReference type="Proteomes" id="UP000515202">
    <property type="component" value="Unplaced"/>
</dbReference>